<sequence>MMDENEISYLIRGAIFNVYKNLGPGFLESIYELALEFELREKGLKCEKQVSLPFYYRATELGVFRLDLLVNDKVIVEIKSVSELMPIHHKQLISYLKLSGLKLGILVNFNVENISDGIFRKVNGL</sequence>
<keyword evidence="2" id="KW-1185">Reference proteome</keyword>
<dbReference type="RefSeq" id="WP_342747897.1">
    <property type="nucleotide sequence ID" value="NZ_PVTR01000002.1"/>
</dbReference>
<gene>
    <name evidence="1" type="ORF">CLW00_102123</name>
</gene>
<organism evidence="1 2">
    <name type="scientific">Mongoliibacter ruber</name>
    <dbReference type="NCBI Taxonomy" id="1750599"/>
    <lineage>
        <taxon>Bacteria</taxon>
        <taxon>Pseudomonadati</taxon>
        <taxon>Bacteroidota</taxon>
        <taxon>Cytophagia</taxon>
        <taxon>Cytophagales</taxon>
        <taxon>Cyclobacteriaceae</taxon>
        <taxon>Mongoliibacter</taxon>
    </lineage>
</organism>
<dbReference type="Pfam" id="PF13366">
    <property type="entry name" value="PDDEXK_3"/>
    <property type="match status" value="1"/>
</dbReference>
<name>A0A2T0WSJ3_9BACT</name>
<protein>
    <submittedName>
        <fullName evidence="1">GxxExxY protein</fullName>
    </submittedName>
</protein>
<dbReference type="EMBL" id="PVTR01000002">
    <property type="protein sequence ID" value="PRY89647.1"/>
    <property type="molecule type" value="Genomic_DNA"/>
</dbReference>
<dbReference type="Proteomes" id="UP000238157">
    <property type="component" value="Unassembled WGS sequence"/>
</dbReference>
<reference evidence="1 2" key="1">
    <citation type="submission" date="2018-03" db="EMBL/GenBank/DDBJ databases">
        <title>Genomic Encyclopedia of Archaeal and Bacterial Type Strains, Phase II (KMG-II): from individual species to whole genera.</title>
        <authorList>
            <person name="Goeker M."/>
        </authorList>
    </citation>
    <scope>NUCLEOTIDE SEQUENCE [LARGE SCALE GENOMIC DNA]</scope>
    <source>
        <strain evidence="1 2">DSM 27929</strain>
    </source>
</reference>
<evidence type="ECO:0000313" key="1">
    <source>
        <dbReference type="EMBL" id="PRY89647.1"/>
    </source>
</evidence>
<dbReference type="AlphaFoldDB" id="A0A2T0WSJ3"/>
<evidence type="ECO:0000313" key="2">
    <source>
        <dbReference type="Proteomes" id="UP000238157"/>
    </source>
</evidence>
<dbReference type="NCBIfam" id="TIGR04256">
    <property type="entry name" value="GxxExxY"/>
    <property type="match status" value="1"/>
</dbReference>
<proteinExistence type="predicted"/>
<dbReference type="InterPro" id="IPR026350">
    <property type="entry name" value="GxxExxY"/>
</dbReference>
<accession>A0A2T0WSJ3</accession>
<comment type="caution">
    <text evidence="1">The sequence shown here is derived from an EMBL/GenBank/DDBJ whole genome shotgun (WGS) entry which is preliminary data.</text>
</comment>